<dbReference type="InterPro" id="IPR046815">
    <property type="entry name" value="P2RX7_C"/>
</dbReference>
<reference evidence="2" key="1">
    <citation type="submission" date="2021-10" db="EMBL/GenBank/DDBJ databases">
        <title>Tropical sea cucumber genome reveals ecological adaptation and Cuvierian tubules defense mechanism.</title>
        <authorList>
            <person name="Chen T."/>
        </authorList>
    </citation>
    <scope>NUCLEOTIDE SEQUENCE</scope>
    <source>
        <strain evidence="2">Nanhai2018</strain>
        <tissue evidence="2">Muscle</tissue>
    </source>
</reference>
<keyword evidence="3" id="KW-1185">Reference proteome</keyword>
<name>A0A9Q1H722_HOLLE</name>
<dbReference type="PANTHER" id="PTHR36981">
    <property type="entry name" value="ZGC:195170"/>
    <property type="match status" value="1"/>
</dbReference>
<dbReference type="OrthoDB" id="5798249at2759"/>
<proteinExistence type="predicted"/>
<dbReference type="EMBL" id="JAIZAY010000008">
    <property type="protein sequence ID" value="KAJ8038007.1"/>
    <property type="molecule type" value="Genomic_DNA"/>
</dbReference>
<evidence type="ECO:0000259" key="1">
    <source>
        <dbReference type="Pfam" id="PF20478"/>
    </source>
</evidence>
<protein>
    <submittedName>
        <fullName evidence="2">P2X purinoceptor 7</fullName>
    </submittedName>
</protein>
<gene>
    <name evidence="2" type="ORF">HOLleu_18969</name>
</gene>
<dbReference type="Proteomes" id="UP001152320">
    <property type="component" value="Chromosome 8"/>
</dbReference>
<evidence type="ECO:0000313" key="2">
    <source>
        <dbReference type="EMBL" id="KAJ8038007.1"/>
    </source>
</evidence>
<feature type="domain" description="P2X purinoreceptor 7 intracellular" evidence="1">
    <location>
        <begin position="29"/>
        <end position="153"/>
    </location>
</feature>
<dbReference type="PANTHER" id="PTHR36981:SF1">
    <property type="entry name" value="P2X PURINORECEPTOR 7 INTRACELLULAR DOMAIN-CONTAINING PROTEIN"/>
    <property type="match status" value="1"/>
</dbReference>
<accession>A0A9Q1H722</accession>
<evidence type="ECO:0000313" key="3">
    <source>
        <dbReference type="Proteomes" id="UP001152320"/>
    </source>
</evidence>
<dbReference type="Pfam" id="PF20478">
    <property type="entry name" value="P2RX7_C"/>
    <property type="match status" value="1"/>
</dbReference>
<comment type="caution">
    <text evidence="2">The sequence shown here is derived from an EMBL/GenBank/DDBJ whole genome shotgun (WGS) entry which is preliminary data.</text>
</comment>
<dbReference type="AlphaFoldDB" id="A0A9Q1H722"/>
<organism evidence="2 3">
    <name type="scientific">Holothuria leucospilota</name>
    <name type="common">Black long sea cucumber</name>
    <name type="synonym">Mertensiothuria leucospilota</name>
    <dbReference type="NCBI Taxonomy" id="206669"/>
    <lineage>
        <taxon>Eukaryota</taxon>
        <taxon>Metazoa</taxon>
        <taxon>Echinodermata</taxon>
        <taxon>Eleutherozoa</taxon>
        <taxon>Echinozoa</taxon>
        <taxon>Holothuroidea</taxon>
        <taxon>Aspidochirotacea</taxon>
        <taxon>Aspidochirotida</taxon>
        <taxon>Holothuriidae</taxon>
        <taxon>Holothuria</taxon>
    </lineage>
</organism>
<sequence length="155" mass="17438">MAAVDASSAKSSANHPPLYVWPQNGDIENRLTGSEWCNCGKCSVMTTPKGCICCRELSAMKNHADECGVQCITENTDFQSVCLNREVLKCAWLQLNDFGVSLGNNVIQMDNRAFRFCAYRQFAIWTVVLHRKDVRKIVPSCVVMKIKELYPDDQP</sequence>